<comment type="caution">
    <text evidence="4">The sequence shown here is derived from an EMBL/GenBank/DDBJ whole genome shotgun (WGS) entry which is preliminary data.</text>
</comment>
<dbReference type="PANTHER" id="PTHR46778:SF1">
    <property type="entry name" value="CYCLIN-DEPENDENT KINASE INHIBITOR 1"/>
    <property type="match status" value="1"/>
</dbReference>
<feature type="non-terminal residue" evidence="4">
    <location>
        <position position="1"/>
    </location>
</feature>
<evidence type="ECO:0000256" key="2">
    <source>
        <dbReference type="ARBA" id="ARBA00023013"/>
    </source>
</evidence>
<organism evidence="4 5">
    <name type="scientific">Xenoophorus captivus</name>
    <dbReference type="NCBI Taxonomy" id="1517983"/>
    <lineage>
        <taxon>Eukaryota</taxon>
        <taxon>Metazoa</taxon>
        <taxon>Chordata</taxon>
        <taxon>Craniata</taxon>
        <taxon>Vertebrata</taxon>
        <taxon>Euteleostomi</taxon>
        <taxon>Actinopterygii</taxon>
        <taxon>Neopterygii</taxon>
        <taxon>Teleostei</taxon>
        <taxon>Neoteleostei</taxon>
        <taxon>Acanthomorphata</taxon>
        <taxon>Ovalentaria</taxon>
        <taxon>Atherinomorphae</taxon>
        <taxon>Cyprinodontiformes</taxon>
        <taxon>Goodeidae</taxon>
        <taxon>Xenoophorus</taxon>
    </lineage>
</organism>
<proteinExistence type="inferred from homology"/>
<evidence type="ECO:0000259" key="3">
    <source>
        <dbReference type="Pfam" id="PF02234"/>
    </source>
</evidence>
<keyword evidence="5" id="KW-1185">Reference proteome</keyword>
<dbReference type="Proteomes" id="UP001434883">
    <property type="component" value="Unassembled WGS sequence"/>
</dbReference>
<dbReference type="PANTHER" id="PTHR46778">
    <property type="entry name" value="CYCLIN-DEPENDENT KINASE INHIBITOR 1-RELATED"/>
    <property type="match status" value="1"/>
</dbReference>
<dbReference type="EMBL" id="JAHRIN010058865">
    <property type="protein sequence ID" value="MEQ2211298.1"/>
    <property type="molecule type" value="Genomic_DNA"/>
</dbReference>
<comment type="similarity">
    <text evidence="1">Belongs to the CDI family.</text>
</comment>
<dbReference type="InterPro" id="IPR044898">
    <property type="entry name" value="CDI_dom_sf"/>
</dbReference>
<evidence type="ECO:0000256" key="1">
    <source>
        <dbReference type="ARBA" id="ARBA00006726"/>
    </source>
</evidence>
<keyword evidence="2" id="KW-0649">Protein kinase inhibitor</keyword>
<dbReference type="InterPro" id="IPR003175">
    <property type="entry name" value="CDI_dom"/>
</dbReference>
<evidence type="ECO:0000313" key="4">
    <source>
        <dbReference type="EMBL" id="MEQ2211298.1"/>
    </source>
</evidence>
<reference evidence="4 5" key="1">
    <citation type="submission" date="2021-06" db="EMBL/GenBank/DDBJ databases">
        <authorList>
            <person name="Palmer J.M."/>
        </authorList>
    </citation>
    <scope>NUCLEOTIDE SEQUENCE [LARGE SCALE GENOMIC DNA]</scope>
    <source>
        <strain evidence="4 5">XC_2019</strain>
        <tissue evidence="4">Muscle</tissue>
    </source>
</reference>
<dbReference type="InterPro" id="IPR029841">
    <property type="entry name" value="CDKN1A"/>
</dbReference>
<feature type="domain" description="Cyclin-dependent kinase inhibitor" evidence="3">
    <location>
        <begin position="37"/>
        <end position="85"/>
    </location>
</feature>
<protein>
    <recommendedName>
        <fullName evidence="3">Cyclin-dependent kinase inhibitor domain-containing protein</fullName>
    </recommendedName>
</protein>
<accession>A0ABV0RUW6</accession>
<dbReference type="Gene3D" id="4.10.365.10">
    <property type="entry name" value="p27"/>
    <property type="match status" value="1"/>
</dbReference>
<gene>
    <name evidence="4" type="ORF">XENOCAPTIV_022215</name>
</gene>
<sequence>TFKTNQRSLVFYYQCGIMASHKPMLSSLGGNRHVRRNLFGPVDRDQLQIEYQAILRKDLDEMSKRWGFDFKSVKPLESSDFKWEGIPETRVPLLYRSCVLAVGQSEGLRLADRVVLTKRVRMEKENIPQTPEKCAMELEGLERTLEKGDKAGLKRKQTNITGLSLSISAENKKTCLA</sequence>
<dbReference type="Pfam" id="PF02234">
    <property type="entry name" value="CDI"/>
    <property type="match status" value="1"/>
</dbReference>
<name>A0ABV0RUW6_9TELE</name>
<evidence type="ECO:0000313" key="5">
    <source>
        <dbReference type="Proteomes" id="UP001434883"/>
    </source>
</evidence>